<protein>
    <submittedName>
        <fullName evidence="4">DUF1294 domain-containing protein</fullName>
    </submittedName>
</protein>
<reference evidence="4" key="1">
    <citation type="journal article" date="2014" name="Int. J. Syst. Evol. Microbiol.">
        <title>Complete genome of a new Firmicutes species belonging to the dominant human colonic microbiota ('Ruminococcus bicirculans') reveals two chromosomes and a selective capacity to utilize plant glucans.</title>
        <authorList>
            <consortium name="NISC Comparative Sequencing Program"/>
            <person name="Wegmann U."/>
            <person name="Louis P."/>
            <person name="Goesmann A."/>
            <person name="Henrissat B."/>
            <person name="Duncan S.H."/>
            <person name="Flint H.J."/>
        </authorList>
    </citation>
    <scope>NUCLEOTIDE SEQUENCE</scope>
    <source>
        <strain evidence="4">CECT 7184</strain>
    </source>
</reference>
<dbReference type="Proteomes" id="UP001242368">
    <property type="component" value="Unassembled WGS sequence"/>
</dbReference>
<sequence>MKYFFLYIIIINYIAYSLFHIDKDRAIKGRKRISEKNLLIASALGGSFGSWLGMQHFRHKTKKTSFKISFYIIIAFQLFLLLFVFRR</sequence>
<gene>
    <name evidence="2" type="ORF">QW060_15795</name>
    <name evidence="3" type="ORF">QW060_17240</name>
    <name evidence="4" type="ORF">QW060_17770</name>
</gene>
<evidence type="ECO:0000313" key="4">
    <source>
        <dbReference type="EMBL" id="MDN3708930.1"/>
    </source>
</evidence>
<dbReference type="InterPro" id="IPR012156">
    <property type="entry name" value="Cold_shock_CspA"/>
</dbReference>
<proteinExistence type="predicted"/>
<reference evidence="4" key="3">
    <citation type="submission" date="2023-06" db="EMBL/GenBank/DDBJ databases">
        <authorList>
            <person name="Lucena T."/>
            <person name="Sun Q."/>
        </authorList>
    </citation>
    <scope>NUCLEOTIDE SEQUENCE</scope>
    <source>
        <strain evidence="4">CECT 7184</strain>
    </source>
</reference>
<evidence type="ECO:0000313" key="3">
    <source>
        <dbReference type="EMBL" id="MDN3708845.1"/>
    </source>
</evidence>
<keyword evidence="1" id="KW-0472">Membrane</keyword>
<evidence type="ECO:0000256" key="1">
    <source>
        <dbReference type="SAM" id="Phobius"/>
    </source>
</evidence>
<dbReference type="EMBL" id="JAUFQU010000001">
    <property type="protein sequence ID" value="MDN3708565.1"/>
    <property type="molecule type" value="Genomic_DNA"/>
</dbReference>
<feature type="transmembrane region" description="Helical" evidence="1">
    <location>
        <begin position="6"/>
        <end position="22"/>
    </location>
</feature>
<keyword evidence="1" id="KW-0812">Transmembrane</keyword>
<evidence type="ECO:0000313" key="5">
    <source>
        <dbReference type="Proteomes" id="UP001242368"/>
    </source>
</evidence>
<organism evidence="4 5">
    <name type="scientific">Paenimyroides ceti</name>
    <dbReference type="NCBI Taxonomy" id="395087"/>
    <lineage>
        <taxon>Bacteria</taxon>
        <taxon>Pseudomonadati</taxon>
        <taxon>Bacteroidota</taxon>
        <taxon>Flavobacteriia</taxon>
        <taxon>Flavobacteriales</taxon>
        <taxon>Flavobacteriaceae</taxon>
        <taxon>Paenimyroides</taxon>
    </lineage>
</organism>
<evidence type="ECO:0000313" key="2">
    <source>
        <dbReference type="EMBL" id="MDN3708565.1"/>
    </source>
</evidence>
<dbReference type="RefSeq" id="WP_290364424.1">
    <property type="nucleotide sequence ID" value="NZ_JAUFQU010000001.1"/>
</dbReference>
<dbReference type="EMBL" id="JAUFQU010000007">
    <property type="protein sequence ID" value="MDN3708930.1"/>
    <property type="molecule type" value="Genomic_DNA"/>
</dbReference>
<comment type="caution">
    <text evidence="4">The sequence shown here is derived from an EMBL/GenBank/DDBJ whole genome shotgun (WGS) entry which is preliminary data.</text>
</comment>
<dbReference type="EMBL" id="JAUFQU010000002">
    <property type="protein sequence ID" value="MDN3708845.1"/>
    <property type="molecule type" value="Genomic_DNA"/>
</dbReference>
<keyword evidence="5" id="KW-1185">Reference proteome</keyword>
<dbReference type="PIRSF" id="PIRSF002599">
    <property type="entry name" value="Cold_shock_A"/>
    <property type="match status" value="1"/>
</dbReference>
<reference evidence="5" key="2">
    <citation type="journal article" date="2019" name="Int. J. Syst. Evol. Microbiol.">
        <title>The Global Catalogue of Microorganisms (GCM) 10K type strain sequencing project: providing services to taxonomists for standard genome sequencing and annotation.</title>
        <authorList>
            <consortium name="The Broad Institute Genomics Platform"/>
            <consortium name="The Broad Institute Genome Sequencing Center for Infectious Disease"/>
            <person name="Wu L."/>
            <person name="Ma J."/>
        </authorList>
    </citation>
    <scope>NUCLEOTIDE SEQUENCE [LARGE SCALE GENOMIC DNA]</scope>
    <source>
        <strain evidence="5">CECT 7184</strain>
    </source>
</reference>
<feature type="transmembrane region" description="Helical" evidence="1">
    <location>
        <begin position="68"/>
        <end position="85"/>
    </location>
</feature>
<accession>A0ABT8CXH1</accession>
<dbReference type="Pfam" id="PF06961">
    <property type="entry name" value="DUF1294"/>
    <property type="match status" value="1"/>
</dbReference>
<feature type="transmembrane region" description="Helical" evidence="1">
    <location>
        <begin position="38"/>
        <end position="56"/>
    </location>
</feature>
<name>A0ABT8CXH1_9FLAO</name>
<dbReference type="InterPro" id="IPR010718">
    <property type="entry name" value="DUF1294"/>
</dbReference>
<keyword evidence="1" id="KW-1133">Transmembrane helix</keyword>